<dbReference type="EMBL" id="KM236240">
    <property type="protein sequence ID" value="AIX12074.1"/>
    <property type="molecule type" value="Genomic_DNA"/>
</dbReference>
<reference evidence="1 2" key="1">
    <citation type="journal article" date="2015" name="Genome Announc.">
        <title>Complete Genome Sequence of Citrobacter freundii Myophage Moon.</title>
        <authorList>
            <person name="Edwards G.B."/>
            <person name="Luna A.J."/>
            <person name="Hernandez A.C."/>
            <person name="Kuty Everett G.F."/>
        </authorList>
    </citation>
    <scope>NUCLEOTIDE SEQUENCE [LARGE SCALE GENOMIC DNA]</scope>
</reference>
<dbReference type="GeneID" id="24721702"/>
<dbReference type="PANTHER" id="PTHR34817:SF1">
    <property type="entry name" value="NUCLEOTIDYLTRANSFERASE"/>
    <property type="match status" value="1"/>
</dbReference>
<dbReference type="KEGG" id="vg:24721702"/>
<evidence type="ECO:0000313" key="1">
    <source>
        <dbReference type="EMBL" id="AIX12074.1"/>
    </source>
</evidence>
<dbReference type="Proteomes" id="UP000030323">
    <property type="component" value="Segment"/>
</dbReference>
<keyword evidence="1" id="KW-0808">Transferase</keyword>
<dbReference type="InterPro" id="IPR018775">
    <property type="entry name" value="RlaP"/>
</dbReference>
<keyword evidence="2" id="KW-1185">Reference proteome</keyword>
<dbReference type="RefSeq" id="YP_009146536.1">
    <property type="nucleotide sequence ID" value="NC_027331.1"/>
</dbReference>
<dbReference type="Pfam" id="PF10127">
    <property type="entry name" value="RlaP"/>
    <property type="match status" value="1"/>
</dbReference>
<accession>A0A0A0YP55</accession>
<proteinExistence type="predicted"/>
<gene>
    <name evidence="1" type="ORF">CPT_Moon103</name>
</gene>
<name>A0A0A0YP55_9CAUD</name>
<protein>
    <submittedName>
        <fullName evidence="1">Nucleotidyltransferase</fullName>
    </submittedName>
</protein>
<organism evidence="1 2">
    <name type="scientific">Citrobacter phage Moon</name>
    <dbReference type="NCBI Taxonomy" id="1540095"/>
    <lineage>
        <taxon>Viruses</taxon>
        <taxon>Duplodnaviria</taxon>
        <taxon>Heunggongvirae</taxon>
        <taxon>Uroviricota</taxon>
        <taxon>Caudoviricetes</taxon>
        <taxon>Pantevenvirales</taxon>
        <taxon>Straboviridae</taxon>
        <taxon>Tevenvirinae</taxon>
        <taxon>Moonvirus</taxon>
        <taxon>Moonvirus moon</taxon>
    </lineage>
</organism>
<evidence type="ECO:0000313" key="2">
    <source>
        <dbReference type="Proteomes" id="UP000030323"/>
    </source>
</evidence>
<dbReference type="PANTHER" id="PTHR34817">
    <property type="entry name" value="NUCLEOTIDYLTRANSFERASE"/>
    <property type="match status" value="1"/>
</dbReference>
<sequence>MKTVVKSYFGSQLYGTSTPESDTDYKEIFIPHPKDILMCRAMNHTNLNTNNSATKNTHDDVDHELYSLKYFLELAKNGETVALDMLHTPPELVVASDLPEVWKFVQDNRSKFYTTDMKAYLGYVRKQAAKYGVKGSRLAELRRVLDVINKFPEWKYENRPKDKANNSRWKVSEIASKLPVSEFLFWEDFVDAKCGKQRFYHVLGRKFQTTITVAEMKYSLTKLEAEYGERARKAEANEGVDWKALSHALRGGLQLQEIYSTGDLKYPLRNAQDILDVKLGKLPFVQVQQMLEDTVDEVERLSIQAHKNGMPSKVDMSFWDKFLEEVYLDNHNSYYSN</sequence>
<dbReference type="GO" id="GO:0016740">
    <property type="term" value="F:transferase activity"/>
    <property type="evidence" value="ECO:0007669"/>
    <property type="project" value="UniProtKB-KW"/>
</dbReference>